<accession>A0A1L6ZHI2</accession>
<reference evidence="1 2" key="1">
    <citation type="submission" date="2016-05" db="EMBL/GenBank/DDBJ databases">
        <title>Complete Genome and Methylome Analysis of Psychrotrophic Bacterial Isolates from Antarctic Lake Untersee.</title>
        <authorList>
            <person name="Fomenkov A."/>
            <person name="Akimov V.N."/>
            <person name="Vasilyeva L.V."/>
            <person name="Andersen D."/>
            <person name="Vincze T."/>
            <person name="Roberts R.J."/>
        </authorList>
    </citation>
    <scope>NUCLEOTIDE SEQUENCE [LARGE SCALE GENOMIC DNA]</scope>
    <source>
        <strain evidence="1 2">U14-5</strain>
    </source>
</reference>
<dbReference type="RefSeq" id="WP_075622187.1">
    <property type="nucleotide sequence ID" value="NZ_CP015607.1"/>
</dbReference>
<dbReference type="EMBL" id="CP015607">
    <property type="protein sequence ID" value="APT45954.1"/>
    <property type="molecule type" value="Genomic_DNA"/>
</dbReference>
<sequence>MEKIAQRFCKPFILLLTAVLLVIFVAPQISQASELPNSQVKSYSDSGDYSEKELEEILKFYFEEVGELTNEGYVIKNKELFDEKVLEGDPAALKLKELMASDSSFQKSSFQVASATSFGKCVVNKMIGSYGNIARQFLNGAIFTYIKTKQYDLAARLMFKTLIKSGMKVNAASLAIELGYYGWKCQGKW</sequence>
<evidence type="ECO:0000313" key="1">
    <source>
        <dbReference type="EMBL" id="APT45954.1"/>
    </source>
</evidence>
<name>A0A1L6ZHI2_BACIA</name>
<protein>
    <submittedName>
        <fullName evidence="1">Uncharacterized protein</fullName>
    </submittedName>
</protein>
<dbReference type="AlphaFoldDB" id="A0A1L6ZHI2"/>
<evidence type="ECO:0000313" key="2">
    <source>
        <dbReference type="Proteomes" id="UP000185426"/>
    </source>
</evidence>
<dbReference type="Proteomes" id="UP000185426">
    <property type="component" value="Chromosome"/>
</dbReference>
<organism evidence="1 2">
    <name type="scientific">Bacillus safensis</name>
    <dbReference type="NCBI Taxonomy" id="561879"/>
    <lineage>
        <taxon>Bacteria</taxon>
        <taxon>Bacillati</taxon>
        <taxon>Bacillota</taxon>
        <taxon>Bacilli</taxon>
        <taxon>Bacillales</taxon>
        <taxon>Bacillaceae</taxon>
        <taxon>Bacillus</taxon>
    </lineage>
</organism>
<proteinExistence type="predicted"/>
<gene>
    <name evidence="1" type="ORF">BSA145_08565</name>
</gene>